<sequence>MTKKGSLIKNKYTGAYDGVTVQCIFFILNNGEVIVFILVSINGGVGVVPI</sequence>
<protein>
    <submittedName>
        <fullName evidence="1">Uncharacterized protein</fullName>
    </submittedName>
</protein>
<reference evidence="1 2" key="1">
    <citation type="submission" date="2019-07" db="EMBL/GenBank/DDBJ databases">
        <title>Whole genome shotgun sequence of Acetobacter oeni NBRC 105207.</title>
        <authorList>
            <person name="Hosoyama A."/>
            <person name="Uohara A."/>
            <person name="Ohji S."/>
            <person name="Ichikawa N."/>
        </authorList>
    </citation>
    <scope>NUCLEOTIDE SEQUENCE [LARGE SCALE GENOMIC DNA]</scope>
    <source>
        <strain evidence="1 2">NBRC 105207</strain>
    </source>
</reference>
<gene>
    <name evidence="1" type="ORF">AOE01nite_16390</name>
</gene>
<dbReference type="EMBL" id="BJYG01000020">
    <property type="protein sequence ID" value="GEN63415.1"/>
    <property type="molecule type" value="Genomic_DNA"/>
</dbReference>
<accession>A0A511XKD7</accession>
<dbReference type="RefSeq" id="WP_206752466.1">
    <property type="nucleotide sequence ID" value="NZ_WOTA01000004.1"/>
</dbReference>
<organism evidence="1 2">
    <name type="scientific">Acetobacter oeni</name>
    <dbReference type="NCBI Taxonomy" id="304077"/>
    <lineage>
        <taxon>Bacteria</taxon>
        <taxon>Pseudomonadati</taxon>
        <taxon>Pseudomonadota</taxon>
        <taxon>Alphaproteobacteria</taxon>
        <taxon>Acetobacterales</taxon>
        <taxon>Acetobacteraceae</taxon>
        <taxon>Acetobacter</taxon>
    </lineage>
</organism>
<proteinExistence type="predicted"/>
<name>A0A511XKD7_9PROT</name>
<dbReference type="Proteomes" id="UP000321746">
    <property type="component" value="Unassembled WGS sequence"/>
</dbReference>
<comment type="caution">
    <text evidence="1">The sequence shown here is derived from an EMBL/GenBank/DDBJ whole genome shotgun (WGS) entry which is preliminary data.</text>
</comment>
<keyword evidence="2" id="KW-1185">Reference proteome</keyword>
<evidence type="ECO:0000313" key="1">
    <source>
        <dbReference type="EMBL" id="GEN63415.1"/>
    </source>
</evidence>
<dbReference type="AlphaFoldDB" id="A0A511XKD7"/>
<evidence type="ECO:0000313" key="2">
    <source>
        <dbReference type="Proteomes" id="UP000321746"/>
    </source>
</evidence>